<name>A0AAD1ZED5_9LAMI</name>
<proteinExistence type="predicted"/>
<sequence>MQITEIVQTEYMAILQNLILKSAVTILRICDMCCDILTIICDCAEKVVGWALWHHLTPNPETDTDAKFVLSTESIQYGIGILQAIQNESKSLKKSLKMRRQKLSGGRIVKAAETQWSWDWEKEKGETEVVKKGGEMEMGRKESEWKREGR</sequence>
<keyword evidence="4" id="KW-1185">Reference proteome</keyword>
<evidence type="ECO:0000313" key="4">
    <source>
        <dbReference type="Proteomes" id="UP000834106"/>
    </source>
</evidence>
<evidence type="ECO:0000313" key="3">
    <source>
        <dbReference type="EMBL" id="CAI9768287.1"/>
    </source>
</evidence>
<dbReference type="AlphaFoldDB" id="A0AAD1ZED5"/>
<feature type="domain" description="DUF7751" evidence="2">
    <location>
        <begin position="35"/>
        <end position="83"/>
    </location>
</feature>
<evidence type="ECO:0000256" key="1">
    <source>
        <dbReference type="SAM" id="MobiDB-lite"/>
    </source>
</evidence>
<feature type="region of interest" description="Disordered" evidence="1">
    <location>
        <begin position="131"/>
        <end position="150"/>
    </location>
</feature>
<dbReference type="EMBL" id="OU503044">
    <property type="protein sequence ID" value="CAI9768287.1"/>
    <property type="molecule type" value="Genomic_DNA"/>
</dbReference>
<organism evidence="3 4">
    <name type="scientific">Fraxinus pennsylvanica</name>
    <dbReference type="NCBI Taxonomy" id="56036"/>
    <lineage>
        <taxon>Eukaryota</taxon>
        <taxon>Viridiplantae</taxon>
        <taxon>Streptophyta</taxon>
        <taxon>Embryophyta</taxon>
        <taxon>Tracheophyta</taxon>
        <taxon>Spermatophyta</taxon>
        <taxon>Magnoliopsida</taxon>
        <taxon>eudicotyledons</taxon>
        <taxon>Gunneridae</taxon>
        <taxon>Pentapetalae</taxon>
        <taxon>asterids</taxon>
        <taxon>lamiids</taxon>
        <taxon>Lamiales</taxon>
        <taxon>Oleaceae</taxon>
        <taxon>Oleeae</taxon>
        <taxon>Fraxinus</taxon>
    </lineage>
</organism>
<dbReference type="Proteomes" id="UP000834106">
    <property type="component" value="Chromosome 9"/>
</dbReference>
<gene>
    <name evidence="3" type="ORF">FPE_LOCUS15717</name>
</gene>
<evidence type="ECO:0000259" key="2">
    <source>
        <dbReference type="Pfam" id="PF24933"/>
    </source>
</evidence>
<protein>
    <recommendedName>
        <fullName evidence="2">DUF7751 domain-containing protein</fullName>
    </recommendedName>
</protein>
<accession>A0AAD1ZED5</accession>
<dbReference type="InterPro" id="IPR056653">
    <property type="entry name" value="DUF7751"/>
</dbReference>
<dbReference type="Pfam" id="PF24933">
    <property type="entry name" value="DUF7751"/>
    <property type="match status" value="1"/>
</dbReference>
<reference evidence="3" key="1">
    <citation type="submission" date="2023-05" db="EMBL/GenBank/DDBJ databases">
        <authorList>
            <person name="Huff M."/>
        </authorList>
    </citation>
    <scope>NUCLEOTIDE SEQUENCE</scope>
</reference>